<evidence type="ECO:0000256" key="1">
    <source>
        <dbReference type="ARBA" id="ARBA00022737"/>
    </source>
</evidence>
<keyword evidence="2 3" id="KW-0040">ANK repeat</keyword>
<dbReference type="AlphaFoldDB" id="W6QAY7"/>
<gene>
    <name evidence="4" type="ORF">PROQFM164_S03g000562</name>
</gene>
<dbReference type="STRING" id="1365484.W6QAY7"/>
<dbReference type="SMART" id="SM00248">
    <property type="entry name" value="ANK"/>
    <property type="match status" value="5"/>
</dbReference>
<feature type="repeat" description="ANK" evidence="3">
    <location>
        <begin position="254"/>
        <end position="287"/>
    </location>
</feature>
<name>W6QAY7_PENRF</name>
<accession>W6QAY7</accession>
<dbReference type="InterPro" id="IPR036770">
    <property type="entry name" value="Ankyrin_rpt-contain_sf"/>
</dbReference>
<dbReference type="SUPFAM" id="SSF48403">
    <property type="entry name" value="Ankyrin repeat"/>
    <property type="match status" value="1"/>
</dbReference>
<dbReference type="Proteomes" id="UP000030686">
    <property type="component" value="Unassembled WGS sequence"/>
</dbReference>
<dbReference type="GO" id="GO:0005634">
    <property type="term" value="C:nucleus"/>
    <property type="evidence" value="ECO:0007669"/>
    <property type="project" value="TreeGrafter"/>
</dbReference>
<dbReference type="OrthoDB" id="823504at2759"/>
<dbReference type="Pfam" id="PF00023">
    <property type="entry name" value="Ank"/>
    <property type="match status" value="1"/>
</dbReference>
<sequence length="353" mass="39109">MEDETNEENDKQLLKDECAYTNVLPGTVLGEAVSYASYNLVSRLISKGADPHAFQRWHGGNSFAIEKAEKTTPLHIAALVSIVDDEGRIPLHWAVAGTHVDTIDSYKITSRMVASVKLLLDSNPDTFHARNKLGATVFHYAAKNNTGNGANIEAISILLEAARDCSDMLNSRNNSGVSSLGELIDSHQLIPSGLTHMEGITRLLLKHGADARRCDEAGRNILQKLCSLAWLEPISSTFIDQLLQQLGVNEKDDCGCTALHYLVKNFDQADAIRHFLSHGTDVNAVDKEGSTPLHEVMKGTMVRKRDDPTSLEQLPMRLKNAQDKIIQMLLTSGHLKELSTEMEKHRDKYRRGF</sequence>
<dbReference type="OMA" id="CALWIHI"/>
<keyword evidence="5" id="KW-1185">Reference proteome</keyword>
<proteinExistence type="predicted"/>
<keyword evidence="1" id="KW-0677">Repeat</keyword>
<organism evidence="4 5">
    <name type="scientific">Penicillium roqueforti (strain FM164)</name>
    <dbReference type="NCBI Taxonomy" id="1365484"/>
    <lineage>
        <taxon>Eukaryota</taxon>
        <taxon>Fungi</taxon>
        <taxon>Dikarya</taxon>
        <taxon>Ascomycota</taxon>
        <taxon>Pezizomycotina</taxon>
        <taxon>Eurotiomycetes</taxon>
        <taxon>Eurotiomycetidae</taxon>
        <taxon>Eurotiales</taxon>
        <taxon>Aspergillaceae</taxon>
        <taxon>Penicillium</taxon>
    </lineage>
</organism>
<dbReference type="PANTHER" id="PTHR24193:SF121">
    <property type="entry name" value="ADA2A-CONTAINING COMPLEX COMPONENT 3, ISOFORM D"/>
    <property type="match status" value="1"/>
</dbReference>
<evidence type="ECO:0000313" key="5">
    <source>
        <dbReference type="Proteomes" id="UP000030686"/>
    </source>
</evidence>
<reference evidence="4" key="1">
    <citation type="journal article" date="2014" name="Nat. Commun.">
        <title>Multiple recent horizontal transfers of a large genomic region in cheese making fungi.</title>
        <authorList>
            <person name="Cheeseman K."/>
            <person name="Ropars J."/>
            <person name="Renault P."/>
            <person name="Dupont J."/>
            <person name="Gouzy J."/>
            <person name="Branca A."/>
            <person name="Abraham A.L."/>
            <person name="Ceppi M."/>
            <person name="Conseiller E."/>
            <person name="Debuchy R."/>
            <person name="Malagnac F."/>
            <person name="Goarin A."/>
            <person name="Silar P."/>
            <person name="Lacoste S."/>
            <person name="Sallet E."/>
            <person name="Bensimon A."/>
            <person name="Giraud T."/>
            <person name="Brygoo Y."/>
        </authorList>
    </citation>
    <scope>NUCLEOTIDE SEQUENCE [LARGE SCALE GENOMIC DNA]</scope>
    <source>
        <strain evidence="4">FM164</strain>
    </source>
</reference>
<protein>
    <submittedName>
        <fullName evidence="4">Ankyrin repeat-containing domain</fullName>
    </submittedName>
</protein>
<dbReference type="EMBL" id="HG792017">
    <property type="protein sequence ID" value="CDM33838.1"/>
    <property type="molecule type" value="Genomic_DNA"/>
</dbReference>
<dbReference type="InterPro" id="IPR002110">
    <property type="entry name" value="Ankyrin_rpt"/>
</dbReference>
<evidence type="ECO:0000256" key="2">
    <source>
        <dbReference type="ARBA" id="ARBA00023043"/>
    </source>
</evidence>
<dbReference type="PANTHER" id="PTHR24193">
    <property type="entry name" value="ANKYRIN REPEAT PROTEIN"/>
    <property type="match status" value="1"/>
</dbReference>
<evidence type="ECO:0000256" key="3">
    <source>
        <dbReference type="PROSITE-ProRule" id="PRU00023"/>
    </source>
</evidence>
<evidence type="ECO:0000313" key="4">
    <source>
        <dbReference type="EMBL" id="CDM33838.1"/>
    </source>
</evidence>
<dbReference type="InterPro" id="IPR050663">
    <property type="entry name" value="Ankyrin-SOCS_Box"/>
</dbReference>
<dbReference type="PROSITE" id="PS50088">
    <property type="entry name" value="ANK_REPEAT"/>
    <property type="match status" value="1"/>
</dbReference>
<dbReference type="GO" id="GO:0000976">
    <property type="term" value="F:transcription cis-regulatory region binding"/>
    <property type="evidence" value="ECO:0007669"/>
    <property type="project" value="TreeGrafter"/>
</dbReference>
<dbReference type="GO" id="GO:0045944">
    <property type="term" value="P:positive regulation of transcription by RNA polymerase II"/>
    <property type="evidence" value="ECO:0007669"/>
    <property type="project" value="TreeGrafter"/>
</dbReference>
<dbReference type="Gene3D" id="1.25.40.20">
    <property type="entry name" value="Ankyrin repeat-containing domain"/>
    <property type="match status" value="1"/>
</dbReference>